<comment type="caution">
    <text evidence="2">The sequence shown here is derived from an EMBL/GenBank/DDBJ whole genome shotgun (WGS) entry which is preliminary data.</text>
</comment>
<keyword evidence="3" id="KW-1185">Reference proteome</keyword>
<accession>A0A4U6X531</accession>
<dbReference type="EMBL" id="PJEX01000389">
    <property type="protein sequence ID" value="TKW50508.1"/>
    <property type="molecule type" value="Genomic_DNA"/>
</dbReference>
<organism evidence="2 3">
    <name type="scientific">Colletotrichum tanaceti</name>
    <dbReference type="NCBI Taxonomy" id="1306861"/>
    <lineage>
        <taxon>Eukaryota</taxon>
        <taxon>Fungi</taxon>
        <taxon>Dikarya</taxon>
        <taxon>Ascomycota</taxon>
        <taxon>Pezizomycotina</taxon>
        <taxon>Sordariomycetes</taxon>
        <taxon>Hypocreomycetidae</taxon>
        <taxon>Glomerellales</taxon>
        <taxon>Glomerellaceae</taxon>
        <taxon>Colletotrichum</taxon>
        <taxon>Colletotrichum destructivum species complex</taxon>
    </lineage>
</organism>
<evidence type="ECO:0000313" key="3">
    <source>
        <dbReference type="Proteomes" id="UP000310108"/>
    </source>
</evidence>
<dbReference type="AlphaFoldDB" id="A0A4U6X531"/>
<dbReference type="OrthoDB" id="4849165at2759"/>
<sequence length="134" mass="14409">MDFNTFGAPTSYAAGPPSPSASSSRCYNNTPSTEACRLAGGSAPVSQPDGSGHHAPSSRDGDGRVEKGDVPDVKSDELEASMGHDGSKGMYYAERDDRLLDGYFTRLGSKIQHAKYRKARKLAQRRRVLQDGKS</sequence>
<feature type="compositionally biased region" description="Low complexity" evidence="1">
    <location>
        <begin position="8"/>
        <end position="24"/>
    </location>
</feature>
<feature type="region of interest" description="Disordered" evidence="1">
    <location>
        <begin position="1"/>
        <end position="90"/>
    </location>
</feature>
<gene>
    <name evidence="2" type="ORF">CTA1_10713</name>
</gene>
<name>A0A4U6X531_9PEZI</name>
<dbReference type="Proteomes" id="UP000310108">
    <property type="component" value="Unassembled WGS sequence"/>
</dbReference>
<evidence type="ECO:0000313" key="2">
    <source>
        <dbReference type="EMBL" id="TKW50508.1"/>
    </source>
</evidence>
<feature type="compositionally biased region" description="Basic residues" evidence="1">
    <location>
        <begin position="114"/>
        <end position="127"/>
    </location>
</feature>
<proteinExistence type="predicted"/>
<feature type="region of interest" description="Disordered" evidence="1">
    <location>
        <begin position="114"/>
        <end position="134"/>
    </location>
</feature>
<reference evidence="2 3" key="1">
    <citation type="journal article" date="2019" name="PLoS ONE">
        <title>Comparative genome analysis indicates high evolutionary potential of pathogenicity genes in Colletotrichum tanaceti.</title>
        <authorList>
            <person name="Lelwala R.V."/>
            <person name="Korhonen P.K."/>
            <person name="Young N.D."/>
            <person name="Scott J.B."/>
            <person name="Ades P.A."/>
            <person name="Gasser R.B."/>
            <person name="Taylor P.W.J."/>
        </authorList>
    </citation>
    <scope>NUCLEOTIDE SEQUENCE [LARGE SCALE GENOMIC DNA]</scope>
    <source>
        <strain evidence="2">BRIP57314</strain>
    </source>
</reference>
<protein>
    <submittedName>
        <fullName evidence="2">Uncharacterized protein</fullName>
    </submittedName>
</protein>
<feature type="compositionally biased region" description="Basic and acidic residues" evidence="1">
    <location>
        <begin position="57"/>
        <end position="77"/>
    </location>
</feature>
<evidence type="ECO:0000256" key="1">
    <source>
        <dbReference type="SAM" id="MobiDB-lite"/>
    </source>
</evidence>